<dbReference type="InterPro" id="IPR003737">
    <property type="entry name" value="GlcNAc_PI_deacetylase-related"/>
</dbReference>
<dbReference type="AlphaFoldDB" id="A0A316EMA2"/>
<proteinExistence type="predicted"/>
<evidence type="ECO:0000313" key="3">
    <source>
        <dbReference type="Proteomes" id="UP000245754"/>
    </source>
</evidence>
<gene>
    <name evidence="2" type="ORF">C7419_106156</name>
</gene>
<sequence>MDMQVPQSLTIISPHLDDAVFSCGALIAACRNPLVVTVFAGVPPEGIDAPDWDRAAGFNTGHEAVHARRHEDARALAMLGGEPVWLDFLDSQYGKRYTPVDIAVRLGRLLAMQPHGTVVAPLGLFHSDHALVNAACMLVREAVHAEAPAGAATSATTHAGTHAASADPHGAHPVSAPASLQWLFYEDAIYRRMPGMIQNRLMAWWQEGLLASPVNLPIAPFQTQKMRAIEAYESQLPLFNAEQLADLGAPERYWSLGPTSLSAAGQFR</sequence>
<dbReference type="InterPro" id="IPR024078">
    <property type="entry name" value="LmbE-like_dom_sf"/>
</dbReference>
<accession>A0A316EMA2</accession>
<evidence type="ECO:0000313" key="2">
    <source>
        <dbReference type="EMBL" id="PWK32737.1"/>
    </source>
</evidence>
<feature type="region of interest" description="Disordered" evidence="1">
    <location>
        <begin position="150"/>
        <end position="171"/>
    </location>
</feature>
<reference evidence="2 3" key="1">
    <citation type="submission" date="2018-05" db="EMBL/GenBank/DDBJ databases">
        <title>Genomic Encyclopedia of Type Strains, Phase IV (KMG-V): Genome sequencing to study the core and pangenomes of soil and plant-associated prokaryotes.</title>
        <authorList>
            <person name="Whitman W."/>
        </authorList>
    </citation>
    <scope>NUCLEOTIDE SEQUENCE [LARGE SCALE GENOMIC DNA]</scope>
    <source>
        <strain evidence="2 3">SLV-132</strain>
    </source>
</reference>
<dbReference type="Gene3D" id="3.40.50.10320">
    <property type="entry name" value="LmbE-like"/>
    <property type="match status" value="1"/>
</dbReference>
<protein>
    <submittedName>
        <fullName evidence="2">LmbE family N-acetylglucosaminyl deacetylase</fullName>
    </submittedName>
</protein>
<evidence type="ECO:0000256" key="1">
    <source>
        <dbReference type="SAM" id="MobiDB-lite"/>
    </source>
</evidence>
<dbReference type="EMBL" id="QGGT01000006">
    <property type="protein sequence ID" value="PWK32737.1"/>
    <property type="molecule type" value="Genomic_DNA"/>
</dbReference>
<dbReference type="SUPFAM" id="SSF102588">
    <property type="entry name" value="LmbE-like"/>
    <property type="match status" value="1"/>
</dbReference>
<dbReference type="Proteomes" id="UP000245754">
    <property type="component" value="Unassembled WGS sequence"/>
</dbReference>
<comment type="caution">
    <text evidence="2">The sequence shown here is derived from an EMBL/GenBank/DDBJ whole genome shotgun (WGS) entry which is preliminary data.</text>
</comment>
<dbReference type="Pfam" id="PF02585">
    <property type="entry name" value="PIG-L"/>
    <property type="match status" value="1"/>
</dbReference>
<name>A0A316EMA2_9BURK</name>
<keyword evidence="3" id="KW-1185">Reference proteome</keyword>
<organism evidence="2 3">
    <name type="scientific">Cupriavidus plantarum</name>
    <dbReference type="NCBI Taxonomy" id="942865"/>
    <lineage>
        <taxon>Bacteria</taxon>
        <taxon>Pseudomonadati</taxon>
        <taxon>Pseudomonadota</taxon>
        <taxon>Betaproteobacteria</taxon>
        <taxon>Burkholderiales</taxon>
        <taxon>Burkholderiaceae</taxon>
        <taxon>Cupriavidus</taxon>
    </lineage>
</organism>
<feature type="compositionally biased region" description="Low complexity" evidence="1">
    <location>
        <begin position="150"/>
        <end position="166"/>
    </location>
</feature>